<comment type="similarity">
    <text evidence="2">Belongs to the COMM domain-containing protein 3 family.</text>
</comment>
<dbReference type="PANTHER" id="PTHR31159:SF1">
    <property type="entry name" value="COMM DOMAIN-CONTAINING PROTEIN 3"/>
    <property type="match status" value="1"/>
</dbReference>
<dbReference type="InterPro" id="IPR017920">
    <property type="entry name" value="COMM"/>
</dbReference>
<dbReference type="Proteomes" id="UP000053237">
    <property type="component" value="Unassembled WGS sequence"/>
</dbReference>
<evidence type="ECO:0000313" key="4">
    <source>
        <dbReference type="EMBL" id="CCI43504.1"/>
    </source>
</evidence>
<feature type="domain" description="COMM" evidence="3">
    <location>
        <begin position="157"/>
        <end position="238"/>
    </location>
</feature>
<organism evidence="4 5">
    <name type="scientific">Albugo candida</name>
    <dbReference type="NCBI Taxonomy" id="65357"/>
    <lineage>
        <taxon>Eukaryota</taxon>
        <taxon>Sar</taxon>
        <taxon>Stramenopiles</taxon>
        <taxon>Oomycota</taxon>
        <taxon>Peronosporomycetes</taxon>
        <taxon>Albuginales</taxon>
        <taxon>Albuginaceae</taxon>
        <taxon>Albugo</taxon>
    </lineage>
</organism>
<dbReference type="InterPro" id="IPR037355">
    <property type="entry name" value="COMMD3"/>
</dbReference>
<keyword evidence="5" id="KW-1185">Reference proteome</keyword>
<gene>
    <name evidence="4" type="ORF">BN9_042880</name>
</gene>
<reference evidence="4 5" key="1">
    <citation type="submission" date="2012-05" db="EMBL/GenBank/DDBJ databases">
        <title>Recombination and specialization in a pathogen metapopulation.</title>
        <authorList>
            <person name="Gardiner A."/>
            <person name="Kemen E."/>
            <person name="Schultz-Larsen T."/>
            <person name="MacLean D."/>
            <person name="Van Oosterhout C."/>
            <person name="Jones J.D.G."/>
        </authorList>
    </citation>
    <scope>NUCLEOTIDE SEQUENCE [LARGE SCALE GENOMIC DNA]</scope>
    <source>
        <strain evidence="4 5">Ac Nc2</strain>
    </source>
</reference>
<evidence type="ECO:0000313" key="5">
    <source>
        <dbReference type="Proteomes" id="UP000053237"/>
    </source>
</evidence>
<evidence type="ECO:0000256" key="2">
    <source>
        <dbReference type="ARBA" id="ARBA00093469"/>
    </source>
</evidence>
<evidence type="ECO:0000259" key="3">
    <source>
        <dbReference type="PROSITE" id="PS51269"/>
    </source>
</evidence>
<sequence>MTDAAIPPHDAHMLASARVIYAMETIISAECLDALIQVAVDELVRDLVPQHENAEAVLKTKWSEVQEKWKRCARHAAEDPVLLREIYQLVCAVVVHFLRENHTELCANDEELALFGFNVPSESEAITSMHQCFLNLIAKAIPKIQPVLQHTSWDFSHVVDISWRLDYEIRSSTQGDIRELLCLVELVVQKPATRIHAGKAVTSVGESLEKKKFACSVEQLRELVYQIQEARQQIEQLSGSDS</sequence>
<dbReference type="GO" id="GO:0006814">
    <property type="term" value="P:sodium ion transport"/>
    <property type="evidence" value="ECO:0007669"/>
    <property type="project" value="InterPro"/>
</dbReference>
<dbReference type="AlphaFoldDB" id="A0A024GA28"/>
<dbReference type="EMBL" id="CAIX01000050">
    <property type="protein sequence ID" value="CCI43504.1"/>
    <property type="molecule type" value="Genomic_DNA"/>
</dbReference>
<accession>A0A024GA28</accession>
<comment type="caution">
    <text evidence="4">The sequence shown here is derived from an EMBL/GenBank/DDBJ whole genome shotgun (WGS) entry which is preliminary data.</text>
</comment>
<dbReference type="InParanoid" id="A0A024GA28"/>
<name>A0A024GA28_9STRA</name>
<dbReference type="Pfam" id="PF07258">
    <property type="entry name" value="COMM_domain"/>
    <property type="match status" value="1"/>
</dbReference>
<protein>
    <recommendedName>
        <fullName evidence="1">COMM domain-containing protein 3</fullName>
    </recommendedName>
</protein>
<dbReference type="PROSITE" id="PS51269">
    <property type="entry name" value="COMM"/>
    <property type="match status" value="1"/>
</dbReference>
<proteinExistence type="inferred from homology"/>
<evidence type="ECO:0000256" key="1">
    <source>
        <dbReference type="ARBA" id="ARBA00016548"/>
    </source>
</evidence>
<dbReference type="PANTHER" id="PTHR31159">
    <property type="entry name" value="COMM DOMAIN-CONTAINING PROTEIN 3"/>
    <property type="match status" value="1"/>
</dbReference>
<dbReference type="OrthoDB" id="1917519at2759"/>
<dbReference type="STRING" id="65357.A0A024GA28"/>